<dbReference type="Pfam" id="PF01035">
    <property type="entry name" value="DNA_binding_1"/>
    <property type="match status" value="1"/>
</dbReference>
<accession>A0A4S4BV36</accession>
<evidence type="ECO:0000256" key="1">
    <source>
        <dbReference type="ARBA" id="ARBA00022763"/>
    </source>
</evidence>
<keyword evidence="1" id="KW-0227">DNA damage</keyword>
<evidence type="ECO:0000313" key="4">
    <source>
        <dbReference type="Proteomes" id="UP000310334"/>
    </source>
</evidence>
<feature type="domain" description="Methylated-DNA-[protein]-cysteine S-methyltransferase DNA binding" evidence="2">
    <location>
        <begin position="4"/>
        <end position="84"/>
    </location>
</feature>
<dbReference type="CDD" id="cd06445">
    <property type="entry name" value="ATase"/>
    <property type="match status" value="1"/>
</dbReference>
<dbReference type="PANTHER" id="PTHR42942:SF1">
    <property type="entry name" value="ALKYLTRANSFERASE-LIKE PROTEIN 1"/>
    <property type="match status" value="1"/>
</dbReference>
<name>A0A4S4BV36_9BACI</name>
<dbReference type="InterPro" id="IPR052520">
    <property type="entry name" value="ATL_DNA_repair"/>
</dbReference>
<dbReference type="OrthoDB" id="9789813at2"/>
<dbReference type="InterPro" id="IPR014048">
    <property type="entry name" value="MethylDNA_cys_MeTrfase_DNA-bd"/>
</dbReference>
<dbReference type="AlphaFoldDB" id="A0A4S4BV36"/>
<gene>
    <name evidence="3" type="ORF">E6W99_20750</name>
</gene>
<dbReference type="GO" id="GO:0006281">
    <property type="term" value="P:DNA repair"/>
    <property type="evidence" value="ECO:0007669"/>
    <property type="project" value="InterPro"/>
</dbReference>
<dbReference type="Proteomes" id="UP000310334">
    <property type="component" value="Unassembled WGS sequence"/>
</dbReference>
<dbReference type="SUPFAM" id="SSF46767">
    <property type="entry name" value="Methylated DNA-protein cysteine methyltransferase, C-terminal domain"/>
    <property type="match status" value="1"/>
</dbReference>
<dbReference type="GO" id="GO:0003824">
    <property type="term" value="F:catalytic activity"/>
    <property type="evidence" value="ECO:0007669"/>
    <property type="project" value="InterPro"/>
</dbReference>
<dbReference type="InterPro" id="IPR036217">
    <property type="entry name" value="MethylDNA_cys_MeTrfase_DNAb"/>
</dbReference>
<dbReference type="EMBL" id="SSNT01000018">
    <property type="protein sequence ID" value="THF76826.1"/>
    <property type="molecule type" value="Genomic_DNA"/>
</dbReference>
<evidence type="ECO:0000259" key="2">
    <source>
        <dbReference type="Pfam" id="PF01035"/>
    </source>
</evidence>
<reference evidence="3 4" key="1">
    <citation type="submission" date="2019-04" db="EMBL/GenBank/DDBJ databases">
        <title>Bacillus sediminilitoris sp. nov., isolated from a tidal flat sediment on the East China Sea.</title>
        <authorList>
            <person name="Wei Y."/>
            <person name="Mao H."/>
            <person name="Fang J."/>
        </authorList>
    </citation>
    <scope>NUCLEOTIDE SEQUENCE [LARGE SCALE GENOMIC DNA]</scope>
    <source>
        <strain evidence="3 4">DSL-17</strain>
    </source>
</reference>
<sequence length="109" mass="12562">MLSFTERTINIIKNIPPGKVMTYGQIARLAGSPRGARQVVRILHSMSAKYHLPWHRVINSKGEIGLKENEAISAQKQFLEDEGIVFNKNHVIDLKLYQFHPEHESEDWI</sequence>
<dbReference type="PANTHER" id="PTHR42942">
    <property type="entry name" value="6-O-METHYLGUANINE DNA METHYLTRANSFERASE"/>
    <property type="match status" value="1"/>
</dbReference>
<keyword evidence="4" id="KW-1185">Reference proteome</keyword>
<dbReference type="Gene3D" id="1.10.10.10">
    <property type="entry name" value="Winged helix-like DNA-binding domain superfamily/Winged helix DNA-binding domain"/>
    <property type="match status" value="1"/>
</dbReference>
<proteinExistence type="predicted"/>
<protein>
    <submittedName>
        <fullName evidence="3">MGMT family protein</fullName>
    </submittedName>
</protein>
<comment type="caution">
    <text evidence="3">The sequence shown here is derived from an EMBL/GenBank/DDBJ whole genome shotgun (WGS) entry which is preliminary data.</text>
</comment>
<dbReference type="InterPro" id="IPR036388">
    <property type="entry name" value="WH-like_DNA-bd_sf"/>
</dbReference>
<organism evidence="3 4">
    <name type="scientific">Metabacillus sediminilitoris</name>
    <dbReference type="NCBI Taxonomy" id="2567941"/>
    <lineage>
        <taxon>Bacteria</taxon>
        <taxon>Bacillati</taxon>
        <taxon>Bacillota</taxon>
        <taxon>Bacilli</taxon>
        <taxon>Bacillales</taxon>
        <taxon>Bacillaceae</taxon>
        <taxon>Metabacillus</taxon>
    </lineage>
</organism>
<evidence type="ECO:0000313" key="3">
    <source>
        <dbReference type="EMBL" id="THF76826.1"/>
    </source>
</evidence>
<dbReference type="RefSeq" id="WP_136357397.1">
    <property type="nucleotide sequence ID" value="NZ_CP046266.1"/>
</dbReference>